<keyword evidence="12" id="KW-1185">Reference proteome</keyword>
<comment type="subunit">
    <text evidence="10">Homopentamer.</text>
</comment>
<dbReference type="RefSeq" id="WP_165269711.1">
    <property type="nucleotide sequence ID" value="NZ_JAALLS010000017.1"/>
</dbReference>
<feature type="transmembrane region" description="Helical" evidence="10">
    <location>
        <begin position="87"/>
        <end position="108"/>
    </location>
</feature>
<keyword evidence="4 10" id="KW-1003">Cell membrane</keyword>
<proteinExistence type="inferred from homology"/>
<comment type="similarity">
    <text evidence="2 10">Belongs to the MscL family.</text>
</comment>
<dbReference type="PRINTS" id="PR01264">
    <property type="entry name" value="MECHCHANNEL"/>
</dbReference>
<keyword evidence="6 10" id="KW-1133">Transmembrane helix</keyword>
<dbReference type="GO" id="GO:0008381">
    <property type="term" value="F:mechanosensitive monoatomic ion channel activity"/>
    <property type="evidence" value="ECO:0007669"/>
    <property type="project" value="UniProtKB-UniRule"/>
</dbReference>
<dbReference type="InterPro" id="IPR001185">
    <property type="entry name" value="MS_channel"/>
</dbReference>
<evidence type="ECO:0000256" key="3">
    <source>
        <dbReference type="ARBA" id="ARBA00022448"/>
    </source>
</evidence>
<comment type="function">
    <text evidence="10">Channel that opens in response to stretch forces in the membrane lipid bilayer. May participate in the regulation of osmotic pressure changes within the cell.</text>
</comment>
<comment type="subcellular location">
    <subcellularLocation>
        <location evidence="1 10">Cell membrane</location>
        <topology evidence="1 10">Multi-pass membrane protein</topology>
    </subcellularLocation>
</comment>
<reference evidence="11 12" key="1">
    <citation type="submission" date="2020-02" db="EMBL/GenBank/DDBJ databases">
        <title>Aliifodinibius halophilus 2W32, complete genome.</title>
        <authorList>
            <person name="Li Y."/>
            <person name="Wu S."/>
        </authorList>
    </citation>
    <scope>NUCLEOTIDE SEQUENCE [LARGE SCALE GENOMIC DNA]</scope>
    <source>
        <strain evidence="11 12">2W32</strain>
    </source>
</reference>
<dbReference type="InterPro" id="IPR019823">
    <property type="entry name" value="Mechanosensitive_channel_CS"/>
</dbReference>
<evidence type="ECO:0000256" key="4">
    <source>
        <dbReference type="ARBA" id="ARBA00022475"/>
    </source>
</evidence>
<sequence length="151" mass="16594">MFKEFKEFAVRGNVIDMAVGIIIGAAFTTVVQSLVKDILMPPLGLLTTEIDFGNAFLVLKEGTTPGPYSSLQIAQEAGAVVLRYGTFFNAVISFGLVSFTVFLLVRYINKLKRPKQTPEPVSPAIKKCQFCFSDIPVEARRCPHCTSNIES</sequence>
<organism evidence="11 12">
    <name type="scientific">Fodinibius halophilus</name>
    <dbReference type="NCBI Taxonomy" id="1736908"/>
    <lineage>
        <taxon>Bacteria</taxon>
        <taxon>Pseudomonadati</taxon>
        <taxon>Balneolota</taxon>
        <taxon>Balneolia</taxon>
        <taxon>Balneolales</taxon>
        <taxon>Balneolaceae</taxon>
        <taxon>Fodinibius</taxon>
    </lineage>
</organism>
<evidence type="ECO:0000256" key="5">
    <source>
        <dbReference type="ARBA" id="ARBA00022692"/>
    </source>
</evidence>
<dbReference type="SUPFAM" id="SSF81330">
    <property type="entry name" value="Gated mechanosensitive channel"/>
    <property type="match status" value="1"/>
</dbReference>
<dbReference type="InterPro" id="IPR036019">
    <property type="entry name" value="MscL_channel"/>
</dbReference>
<dbReference type="Pfam" id="PF01741">
    <property type="entry name" value="MscL"/>
    <property type="match status" value="1"/>
</dbReference>
<feature type="transmembrane region" description="Helical" evidence="10">
    <location>
        <begin position="12"/>
        <end position="35"/>
    </location>
</feature>
<dbReference type="InterPro" id="IPR037673">
    <property type="entry name" value="MSC/AndL"/>
</dbReference>
<evidence type="ECO:0000256" key="1">
    <source>
        <dbReference type="ARBA" id="ARBA00004651"/>
    </source>
</evidence>
<dbReference type="PANTHER" id="PTHR30266">
    <property type="entry name" value="MECHANOSENSITIVE CHANNEL MSCL"/>
    <property type="match status" value="1"/>
</dbReference>
<dbReference type="NCBIfam" id="TIGR00220">
    <property type="entry name" value="mscL"/>
    <property type="match status" value="1"/>
</dbReference>
<name>A0A6M1T556_9BACT</name>
<evidence type="ECO:0000256" key="2">
    <source>
        <dbReference type="ARBA" id="ARBA00007254"/>
    </source>
</evidence>
<evidence type="ECO:0000256" key="10">
    <source>
        <dbReference type="HAMAP-Rule" id="MF_00115"/>
    </source>
</evidence>
<evidence type="ECO:0000256" key="9">
    <source>
        <dbReference type="ARBA" id="ARBA00023303"/>
    </source>
</evidence>
<keyword evidence="8 10" id="KW-0472">Membrane</keyword>
<keyword evidence="9 10" id="KW-0407">Ion channel</keyword>
<evidence type="ECO:0000313" key="11">
    <source>
        <dbReference type="EMBL" id="NGP89209.1"/>
    </source>
</evidence>
<evidence type="ECO:0000256" key="6">
    <source>
        <dbReference type="ARBA" id="ARBA00022989"/>
    </source>
</evidence>
<dbReference type="GO" id="GO:0005886">
    <property type="term" value="C:plasma membrane"/>
    <property type="evidence" value="ECO:0007669"/>
    <property type="project" value="UniProtKB-SubCell"/>
</dbReference>
<evidence type="ECO:0000313" key="12">
    <source>
        <dbReference type="Proteomes" id="UP000479132"/>
    </source>
</evidence>
<dbReference type="AlphaFoldDB" id="A0A6M1T556"/>
<protein>
    <recommendedName>
        <fullName evidence="10">Large-conductance mechanosensitive channel</fullName>
    </recommendedName>
</protein>
<gene>
    <name evidence="10 11" type="primary">mscL</name>
    <name evidence="11" type="ORF">G3569_12685</name>
</gene>
<keyword evidence="5 10" id="KW-0812">Transmembrane</keyword>
<comment type="caution">
    <text evidence="11">The sequence shown here is derived from an EMBL/GenBank/DDBJ whole genome shotgun (WGS) entry which is preliminary data.</text>
</comment>
<dbReference type="EMBL" id="JAALLS010000017">
    <property type="protein sequence ID" value="NGP89209.1"/>
    <property type="molecule type" value="Genomic_DNA"/>
</dbReference>
<dbReference type="HAMAP" id="MF_00115">
    <property type="entry name" value="MscL"/>
    <property type="match status" value="1"/>
</dbReference>
<evidence type="ECO:0000256" key="8">
    <source>
        <dbReference type="ARBA" id="ARBA00023136"/>
    </source>
</evidence>
<evidence type="ECO:0000256" key="7">
    <source>
        <dbReference type="ARBA" id="ARBA00023065"/>
    </source>
</evidence>
<dbReference type="Proteomes" id="UP000479132">
    <property type="component" value="Unassembled WGS sequence"/>
</dbReference>
<accession>A0A6M1T556</accession>
<keyword evidence="7 10" id="KW-0406">Ion transport</keyword>
<dbReference type="PANTHER" id="PTHR30266:SF2">
    <property type="entry name" value="LARGE-CONDUCTANCE MECHANOSENSITIVE CHANNEL"/>
    <property type="match status" value="1"/>
</dbReference>
<keyword evidence="3 10" id="KW-0813">Transport</keyword>
<dbReference type="PROSITE" id="PS01327">
    <property type="entry name" value="MSCL"/>
    <property type="match status" value="1"/>
</dbReference>
<dbReference type="Gene3D" id="1.10.1200.120">
    <property type="entry name" value="Large-conductance mechanosensitive channel, MscL, domain 1"/>
    <property type="match status" value="1"/>
</dbReference>